<dbReference type="PANTHER" id="PTHR11122:SF13">
    <property type="entry name" value="GLUCOSE-6-PHOSPHATE 1-EPIMERASE"/>
    <property type="match status" value="1"/>
</dbReference>
<dbReference type="InterPro" id="IPR011013">
    <property type="entry name" value="Gal_mutarotase_sf_dom"/>
</dbReference>
<sequence length="292" mass="32902">MELELKRGGRTARVETLGGELVSYRDERGLEYIWGGDPAYWPGRNPLLFPIVGMLKEGKIRFDGREYAMERHGFARRRKFTPAARGEDWVRLELRESAETLALYPYPFRLAVEQRLTDTGFSTAVTVANPGEGPLPFCLGAHTGFRCPLEAGERFEDYELVFPERESCPTLLLRDGLLDRPAALPCLEDTDTLPLDYRWFDALDTLIFEGLRSRSVTLRSRKSGRGVRVSFDGFPMLAFWTMPGKKAPYLCIEPWHGCAAGTAEGPEFTDKAHCIVLAPGESRTLAYRADTL</sequence>
<dbReference type="PATRIC" id="fig|742738.3.peg.2199"/>
<evidence type="ECO:0008006" key="3">
    <source>
        <dbReference type="Google" id="ProtNLM"/>
    </source>
</evidence>
<dbReference type="CDD" id="cd09024">
    <property type="entry name" value="Aldose_epim_lacX"/>
    <property type="match status" value="1"/>
</dbReference>
<dbReference type="EMBL" id="ADLO01000061">
    <property type="protein sequence ID" value="KGF55259.1"/>
    <property type="molecule type" value="Genomic_DNA"/>
</dbReference>
<accession>A0A096DCP2</accession>
<proteinExistence type="predicted"/>
<comment type="caution">
    <text evidence="1">The sequence shown here is derived from an EMBL/GenBank/DDBJ whole genome shotgun (WGS) entry which is preliminary data.</text>
</comment>
<dbReference type="AlphaFoldDB" id="A0A096DCP2"/>
<name>A0A096DCP2_FLAPL</name>
<keyword evidence="2" id="KW-1185">Reference proteome</keyword>
<dbReference type="SUPFAM" id="SSF74650">
    <property type="entry name" value="Galactose mutarotase-like"/>
    <property type="match status" value="1"/>
</dbReference>
<dbReference type="GO" id="GO:0005975">
    <property type="term" value="P:carbohydrate metabolic process"/>
    <property type="evidence" value="ECO:0007669"/>
    <property type="project" value="InterPro"/>
</dbReference>
<dbReference type="eggNOG" id="COG2017">
    <property type="taxonomic scope" value="Bacteria"/>
</dbReference>
<dbReference type="RefSeq" id="WP_044941205.1">
    <property type="nucleotide sequence ID" value="NZ_KN174163.1"/>
</dbReference>
<dbReference type="Proteomes" id="UP000029585">
    <property type="component" value="Unassembled WGS sequence"/>
</dbReference>
<dbReference type="InterPro" id="IPR014718">
    <property type="entry name" value="GH-type_carb-bd"/>
</dbReference>
<dbReference type="HOGENOM" id="CLU_057834_1_0_9"/>
<dbReference type="InterPro" id="IPR037481">
    <property type="entry name" value="LacX"/>
</dbReference>
<dbReference type="PANTHER" id="PTHR11122">
    <property type="entry name" value="APOSPORY-ASSOCIATED PROTEIN C-RELATED"/>
    <property type="match status" value="1"/>
</dbReference>
<dbReference type="InterPro" id="IPR008183">
    <property type="entry name" value="Aldose_1/G6P_1-epimerase"/>
</dbReference>
<protein>
    <recommendedName>
        <fullName evidence="3">Aldose 1-epimerase</fullName>
    </recommendedName>
</protein>
<dbReference type="GO" id="GO:0030246">
    <property type="term" value="F:carbohydrate binding"/>
    <property type="evidence" value="ECO:0007669"/>
    <property type="project" value="InterPro"/>
</dbReference>
<dbReference type="Gene3D" id="2.70.98.10">
    <property type="match status" value="1"/>
</dbReference>
<organism evidence="1 2">
    <name type="scientific">Flavonifractor plautii 1_3_50AFAA</name>
    <dbReference type="NCBI Taxonomy" id="742738"/>
    <lineage>
        <taxon>Bacteria</taxon>
        <taxon>Bacillati</taxon>
        <taxon>Bacillota</taxon>
        <taxon>Clostridia</taxon>
        <taxon>Eubacteriales</taxon>
        <taxon>Oscillospiraceae</taxon>
        <taxon>Flavonifractor</taxon>
    </lineage>
</organism>
<dbReference type="GO" id="GO:0016853">
    <property type="term" value="F:isomerase activity"/>
    <property type="evidence" value="ECO:0007669"/>
    <property type="project" value="InterPro"/>
</dbReference>
<evidence type="ECO:0000313" key="2">
    <source>
        <dbReference type="Proteomes" id="UP000029585"/>
    </source>
</evidence>
<gene>
    <name evidence="1" type="ORF">HMPREF9460_02143</name>
</gene>
<reference evidence="1 2" key="1">
    <citation type="submission" date="2011-08" db="EMBL/GenBank/DDBJ databases">
        <title>The Genome Sequence of Clostridium orbiscindens 1_3_50AFAA.</title>
        <authorList>
            <consortium name="The Broad Institute Genome Sequencing Platform"/>
            <person name="Earl A."/>
            <person name="Ward D."/>
            <person name="Feldgarden M."/>
            <person name="Gevers D."/>
            <person name="Daigneault M."/>
            <person name="Strauss J."/>
            <person name="Allen-Vercoe E."/>
            <person name="Young S.K."/>
            <person name="Zeng Q."/>
            <person name="Gargeya S."/>
            <person name="Fitzgerald M."/>
            <person name="Haas B."/>
            <person name="Abouelleil A."/>
            <person name="Alvarado L."/>
            <person name="Arachchi H.M."/>
            <person name="Berlin A."/>
            <person name="Brown A."/>
            <person name="Chapman S.B."/>
            <person name="Chen Z."/>
            <person name="Dunbar C."/>
            <person name="Freedman E."/>
            <person name="Gearin G."/>
            <person name="Gellesch M."/>
            <person name="Goldberg J."/>
            <person name="Griggs A."/>
            <person name="Gujja S."/>
            <person name="Heiman D."/>
            <person name="Howarth C."/>
            <person name="Larson L."/>
            <person name="Lui A."/>
            <person name="MacDonald P.J.P."/>
            <person name="Montmayeur A."/>
            <person name="Murphy C."/>
            <person name="Neiman D."/>
            <person name="Pearson M."/>
            <person name="Priest M."/>
            <person name="Roberts A."/>
            <person name="Saif S."/>
            <person name="Shea T."/>
            <person name="Shenoy N."/>
            <person name="Sisk P."/>
            <person name="Stolte C."/>
            <person name="Sykes S."/>
            <person name="Wortman J."/>
            <person name="Nusbaum C."/>
            <person name="Birren B."/>
        </authorList>
    </citation>
    <scope>NUCLEOTIDE SEQUENCE [LARGE SCALE GENOMIC DNA]</scope>
    <source>
        <strain evidence="1 2">1_3_50AFAA</strain>
    </source>
</reference>
<dbReference type="Pfam" id="PF01263">
    <property type="entry name" value="Aldose_epim"/>
    <property type="match status" value="1"/>
</dbReference>
<evidence type="ECO:0000313" key="1">
    <source>
        <dbReference type="EMBL" id="KGF55259.1"/>
    </source>
</evidence>